<gene>
    <name evidence="2" type="ORF">MCOR33_003870</name>
</gene>
<reference evidence="2" key="1">
    <citation type="submission" date="2021-01" db="EMBL/GenBank/DDBJ databases">
        <title>Deciphering the adaptive evolutionary patterns associated with biogeogrpahic diversity in the finger millet blast pathogen Magnaporthe oryzae in Eastern Africa.</title>
        <authorList>
            <person name="Onyema G."/>
            <person name="Shittu T.A."/>
            <person name="Dodsworth S."/>
            <person name="Devilliers S."/>
            <person name="Muthumeenakshi S."/>
            <person name="Sreenivasaprasad S."/>
        </authorList>
    </citation>
    <scope>NUCLEOTIDE SEQUENCE</scope>
    <source>
        <strain evidence="2">D15/s37</strain>
    </source>
</reference>
<protein>
    <submittedName>
        <fullName evidence="2">Uncharacterized protein</fullName>
    </submittedName>
</protein>
<sequence>MVEHTKDLELASPGSSLPLAGGASSRNSRWAVTLLALSNVVTLAVLLRPAGPHKQQDFNDAAKARGAQ</sequence>
<evidence type="ECO:0000256" key="1">
    <source>
        <dbReference type="SAM" id="MobiDB-lite"/>
    </source>
</evidence>
<name>A0ABQ8NQ17_PYRGI</name>
<feature type="compositionally biased region" description="Low complexity" evidence="1">
    <location>
        <begin position="10"/>
        <end position="24"/>
    </location>
</feature>
<accession>A0ABQ8NQ17</accession>
<evidence type="ECO:0000313" key="3">
    <source>
        <dbReference type="Proteomes" id="UP001059893"/>
    </source>
</evidence>
<keyword evidence="3" id="KW-1185">Reference proteome</keyword>
<dbReference type="Proteomes" id="UP001059893">
    <property type="component" value="Unassembled WGS sequence"/>
</dbReference>
<comment type="caution">
    <text evidence="2">The sequence shown here is derived from an EMBL/GenBank/DDBJ whole genome shotgun (WGS) entry which is preliminary data.</text>
</comment>
<evidence type="ECO:0000313" key="2">
    <source>
        <dbReference type="EMBL" id="KAI6300465.1"/>
    </source>
</evidence>
<organism evidence="2 3">
    <name type="scientific">Pyricularia grisea</name>
    <name type="common">Crabgrass-specific blast fungus</name>
    <name type="synonym">Magnaporthe grisea</name>
    <dbReference type="NCBI Taxonomy" id="148305"/>
    <lineage>
        <taxon>Eukaryota</taxon>
        <taxon>Fungi</taxon>
        <taxon>Dikarya</taxon>
        <taxon>Ascomycota</taxon>
        <taxon>Pezizomycotina</taxon>
        <taxon>Sordariomycetes</taxon>
        <taxon>Sordariomycetidae</taxon>
        <taxon>Magnaporthales</taxon>
        <taxon>Pyriculariaceae</taxon>
        <taxon>Pyricularia</taxon>
    </lineage>
</organism>
<proteinExistence type="predicted"/>
<dbReference type="EMBL" id="JABSND010000052">
    <property type="protein sequence ID" value="KAI6300465.1"/>
    <property type="molecule type" value="Genomic_DNA"/>
</dbReference>
<feature type="region of interest" description="Disordered" evidence="1">
    <location>
        <begin position="1"/>
        <end position="24"/>
    </location>
</feature>